<gene>
    <name evidence="1" type="ORF">KD144_00695</name>
</gene>
<proteinExistence type="predicted"/>
<accession>A0A941GCZ9</accession>
<name>A0A941GCZ9_NIACI</name>
<dbReference type="AlphaFoldDB" id="A0A941GCZ9"/>
<evidence type="ECO:0000313" key="1">
    <source>
        <dbReference type="EMBL" id="MBR8668042.1"/>
    </source>
</evidence>
<protein>
    <submittedName>
        <fullName evidence="1">Uncharacterized protein</fullName>
    </submittedName>
</protein>
<dbReference type="RefSeq" id="WP_212116710.1">
    <property type="nucleotide sequence ID" value="NZ_JAGTPX020000001.1"/>
</dbReference>
<reference evidence="1" key="1">
    <citation type="submission" date="2021-04" db="EMBL/GenBank/DDBJ databases">
        <title>Genomic analysis of electroactive and textile dye degrading Bacillus circulans strain: DC10 isolated from constructed wetland-microbial fuel cells treating textile dye wastewaters.</title>
        <authorList>
            <person name="Patel D.U."/>
            <person name="Desai C.R."/>
        </authorList>
    </citation>
    <scope>NUCLEOTIDE SEQUENCE</scope>
    <source>
        <strain evidence="1">DC10</strain>
    </source>
</reference>
<organism evidence="1">
    <name type="scientific">Niallia circulans</name>
    <name type="common">Bacillus circulans</name>
    <dbReference type="NCBI Taxonomy" id="1397"/>
    <lineage>
        <taxon>Bacteria</taxon>
        <taxon>Bacillati</taxon>
        <taxon>Bacillota</taxon>
        <taxon>Bacilli</taxon>
        <taxon>Bacillales</taxon>
        <taxon>Bacillaceae</taxon>
        <taxon>Niallia</taxon>
    </lineage>
</organism>
<dbReference type="EMBL" id="JAGTPX010000001">
    <property type="protein sequence ID" value="MBR8668042.1"/>
    <property type="molecule type" value="Genomic_DNA"/>
</dbReference>
<sequence>MHVRVDSSKPTTTISWNPKTLDKVEDYRFTKRKENRSIAVDELVRYGLKYLELVERKKQRDLGRMQG</sequence>
<comment type="caution">
    <text evidence="1">The sequence shown here is derived from an EMBL/GenBank/DDBJ whole genome shotgun (WGS) entry which is preliminary data.</text>
</comment>